<evidence type="ECO:0000256" key="1">
    <source>
        <dbReference type="ARBA" id="ARBA00022614"/>
    </source>
</evidence>
<feature type="region of interest" description="Disordered" evidence="3">
    <location>
        <begin position="339"/>
        <end position="379"/>
    </location>
</feature>
<sequence>MVRFSCFPGHTHYHKPKKVVQHSLKENCSQEMHKGSLEISPNGTLDAIPVSTPSILEDNSIYLGANTEQIIGTSHIECCWRSEELNAMSYSSDGNEVDRSISLKKSQSLGCGLDREGRFSPGEKTDDETDHGLPSGDLKDMRGVDNTFKNSGTAEICGCHDLGIDLLNQNQENNLERNADSLFNESFFSIEDIKQLDNDFYEYHGGDLPSDDLVELDHIHASPTLSKSCSLPKLGMYRCSPACRTLGHRSRSVGNLCDTDLRTGLSHGHVEGNSGEQFHQYRDGSSLCDISQAYDVLDEILHCETDFGEQCITFDTSKEYVEMAEKEKDLMTRNGDHDHANEFNDENPPQDIITSVRDWRDPETDSTGYGNIQGESTAESRDKMYSGDFNMKRITEWISQIDIDNSTIQEVGEGSNDISNMENDSYMTSGAKTSKPYIKGGDGVKAAYNYISSLTPASTSAQMANLGLVAIPFLSAFSNLRVLNLSGNAIIRITSGALPRGLHTLNLSRNNILVIEGLRELTRLRVLDISYNRICKIGHGLAACSSLKEVYLAGNKISEVEGLHRLLKLSILDLQFNKISTVKSLGQLAANYGSLQAINLEGNPIQRNVGDDQLKKYLHGLLPRLVYFNKHIIRSSLTKEAYDRPRSANSHQYDRSTRSDNKRSRRGHTTTSSHKITSPSNHLRVNQAMGSLPRLPRHRGQQPDLPTPEPKAHHHPPRTGRKLFSSLQAINPMRRSRSEGNL</sequence>
<dbReference type="FunFam" id="3.80.10.10:FF:000803">
    <property type="entry name" value="Predicted protein"/>
    <property type="match status" value="1"/>
</dbReference>
<dbReference type="SMART" id="SM00369">
    <property type="entry name" value="LRR_TYP"/>
    <property type="match status" value="3"/>
</dbReference>
<dbReference type="Pfam" id="PF14580">
    <property type="entry name" value="LRR_9"/>
    <property type="match status" value="1"/>
</dbReference>
<evidence type="ECO:0000313" key="4">
    <source>
        <dbReference type="EMBL" id="MQL97782.1"/>
    </source>
</evidence>
<reference evidence="4" key="1">
    <citation type="submission" date="2017-07" db="EMBL/GenBank/DDBJ databases">
        <title>Taro Niue Genome Assembly and Annotation.</title>
        <authorList>
            <person name="Atibalentja N."/>
            <person name="Keating K."/>
            <person name="Fields C.J."/>
        </authorList>
    </citation>
    <scope>NUCLEOTIDE SEQUENCE</scope>
    <source>
        <strain evidence="4">Niue_2</strain>
        <tissue evidence="4">Leaf</tissue>
    </source>
</reference>
<dbReference type="OrthoDB" id="1904536at2759"/>
<dbReference type="InterPro" id="IPR003591">
    <property type="entry name" value="Leu-rich_rpt_typical-subtyp"/>
</dbReference>
<evidence type="ECO:0000313" key="5">
    <source>
        <dbReference type="Proteomes" id="UP000652761"/>
    </source>
</evidence>
<feature type="compositionally biased region" description="Polar residues" evidence="3">
    <location>
        <begin position="365"/>
        <end position="377"/>
    </location>
</feature>
<feature type="compositionally biased region" description="Basic and acidic residues" evidence="3">
    <location>
        <begin position="113"/>
        <end position="124"/>
    </location>
</feature>
<dbReference type="InterPro" id="IPR001611">
    <property type="entry name" value="Leu-rich_rpt"/>
</dbReference>
<feature type="compositionally biased region" description="Polar residues" evidence="3">
    <location>
        <begin position="669"/>
        <end position="684"/>
    </location>
</feature>
<dbReference type="EMBL" id="NMUH01002098">
    <property type="protein sequence ID" value="MQL97782.1"/>
    <property type="molecule type" value="Genomic_DNA"/>
</dbReference>
<dbReference type="Gene3D" id="3.80.10.10">
    <property type="entry name" value="Ribonuclease Inhibitor"/>
    <property type="match status" value="1"/>
</dbReference>
<dbReference type="Proteomes" id="UP000652761">
    <property type="component" value="Unassembled WGS sequence"/>
</dbReference>
<feature type="region of interest" description="Disordered" evidence="3">
    <location>
        <begin position="639"/>
        <end position="742"/>
    </location>
</feature>
<dbReference type="FunFam" id="3.80.10.10:FF:000200">
    <property type="entry name" value="Outer arm dynein light chain 1 protein"/>
    <property type="match status" value="1"/>
</dbReference>
<dbReference type="PANTHER" id="PTHR15454">
    <property type="entry name" value="NISCHARIN RELATED"/>
    <property type="match status" value="1"/>
</dbReference>
<feature type="compositionally biased region" description="Basic and acidic residues" evidence="3">
    <location>
        <begin position="640"/>
        <end position="662"/>
    </location>
</feature>
<evidence type="ECO:0000256" key="2">
    <source>
        <dbReference type="ARBA" id="ARBA00022737"/>
    </source>
</evidence>
<dbReference type="PANTHER" id="PTHR15454:SF7">
    <property type="entry name" value="OS07G0106100 PROTEIN"/>
    <property type="match status" value="1"/>
</dbReference>
<dbReference type="PROSITE" id="PS51450">
    <property type="entry name" value="LRR"/>
    <property type="match status" value="4"/>
</dbReference>
<comment type="caution">
    <text evidence="4">The sequence shown here is derived from an EMBL/GenBank/DDBJ whole genome shotgun (WGS) entry which is preliminary data.</text>
</comment>
<name>A0A843VGF7_COLES</name>
<gene>
    <name evidence="4" type="ORF">Taro_030484</name>
</gene>
<keyword evidence="5" id="KW-1185">Reference proteome</keyword>
<dbReference type="GO" id="GO:0005737">
    <property type="term" value="C:cytoplasm"/>
    <property type="evidence" value="ECO:0007669"/>
    <property type="project" value="TreeGrafter"/>
</dbReference>
<evidence type="ECO:0000256" key="3">
    <source>
        <dbReference type="SAM" id="MobiDB-lite"/>
    </source>
</evidence>
<dbReference type="SUPFAM" id="SSF52075">
    <property type="entry name" value="Outer arm dynein light chain 1"/>
    <property type="match status" value="1"/>
</dbReference>
<feature type="region of interest" description="Disordered" evidence="3">
    <location>
        <begin position="112"/>
        <end position="143"/>
    </location>
</feature>
<proteinExistence type="predicted"/>
<protein>
    <submittedName>
        <fullName evidence="4">Uncharacterized protein</fullName>
    </submittedName>
</protein>
<dbReference type="InterPro" id="IPR032675">
    <property type="entry name" value="LRR_dom_sf"/>
</dbReference>
<dbReference type="AlphaFoldDB" id="A0A843VGF7"/>
<organism evidence="4 5">
    <name type="scientific">Colocasia esculenta</name>
    <name type="common">Wild taro</name>
    <name type="synonym">Arum esculentum</name>
    <dbReference type="NCBI Taxonomy" id="4460"/>
    <lineage>
        <taxon>Eukaryota</taxon>
        <taxon>Viridiplantae</taxon>
        <taxon>Streptophyta</taxon>
        <taxon>Embryophyta</taxon>
        <taxon>Tracheophyta</taxon>
        <taxon>Spermatophyta</taxon>
        <taxon>Magnoliopsida</taxon>
        <taxon>Liliopsida</taxon>
        <taxon>Araceae</taxon>
        <taxon>Aroideae</taxon>
        <taxon>Colocasieae</taxon>
        <taxon>Colocasia</taxon>
    </lineage>
</organism>
<dbReference type="SMART" id="SM00365">
    <property type="entry name" value="LRR_SD22"/>
    <property type="match status" value="4"/>
</dbReference>
<keyword evidence="2" id="KW-0677">Repeat</keyword>
<keyword evidence="1" id="KW-0433">Leucine-rich repeat</keyword>
<feature type="compositionally biased region" description="Basic residues" evidence="3">
    <location>
        <begin position="712"/>
        <end position="721"/>
    </location>
</feature>
<accession>A0A843VGF7</accession>